<dbReference type="InterPro" id="IPR036942">
    <property type="entry name" value="Beta-barrel_TonB_sf"/>
</dbReference>
<evidence type="ECO:0000256" key="3">
    <source>
        <dbReference type="ARBA" id="ARBA00022452"/>
    </source>
</evidence>
<protein>
    <submittedName>
        <fullName evidence="9">SusC/RagA family TonB-linked outer membrane protein</fullName>
    </submittedName>
</protein>
<dbReference type="Gene3D" id="2.170.130.10">
    <property type="entry name" value="TonB-dependent receptor, plug domain"/>
    <property type="match status" value="1"/>
</dbReference>
<evidence type="ECO:0000313" key="10">
    <source>
        <dbReference type="Proteomes" id="UP000594042"/>
    </source>
</evidence>
<dbReference type="AlphaFoldDB" id="A0A7G1I128"/>
<evidence type="ECO:0000256" key="5">
    <source>
        <dbReference type="ARBA" id="ARBA00023136"/>
    </source>
</evidence>
<keyword evidence="4 7" id="KW-0812">Transmembrane</keyword>
<comment type="similarity">
    <text evidence="7">Belongs to the TonB-dependent receptor family.</text>
</comment>
<evidence type="ECO:0000256" key="7">
    <source>
        <dbReference type="PROSITE-ProRule" id="PRU01360"/>
    </source>
</evidence>
<keyword evidence="2 7" id="KW-0813">Transport</keyword>
<organism evidence="9 10">
    <name type="scientific">Coprobacter secundus subsp. similis</name>
    <dbReference type="NCBI Taxonomy" id="2751153"/>
    <lineage>
        <taxon>Bacteria</taxon>
        <taxon>Pseudomonadati</taxon>
        <taxon>Bacteroidota</taxon>
        <taxon>Bacteroidia</taxon>
        <taxon>Bacteroidales</taxon>
        <taxon>Barnesiellaceae</taxon>
        <taxon>Coprobacter</taxon>
    </lineage>
</organism>
<dbReference type="EMBL" id="AP023322">
    <property type="protein sequence ID" value="BCI64434.1"/>
    <property type="molecule type" value="Genomic_DNA"/>
</dbReference>
<evidence type="ECO:0000259" key="8">
    <source>
        <dbReference type="Pfam" id="PF07715"/>
    </source>
</evidence>
<dbReference type="KEGG" id="copr:Cop2CBH44_27870"/>
<gene>
    <name evidence="9" type="ORF">Cop2CBH44_27870</name>
</gene>
<evidence type="ECO:0000256" key="4">
    <source>
        <dbReference type="ARBA" id="ARBA00022692"/>
    </source>
</evidence>
<feature type="domain" description="TonB-dependent receptor plug" evidence="8">
    <location>
        <begin position="52"/>
        <end position="159"/>
    </location>
</feature>
<dbReference type="Pfam" id="PF07715">
    <property type="entry name" value="Plug"/>
    <property type="match status" value="1"/>
</dbReference>
<keyword evidence="3 7" id="KW-1134">Transmembrane beta strand</keyword>
<sequence length="849" mass="96921">MNISYILQKGKNKQWLQILIISIICVNSYASEIETTNSVISPYAIVSAGDRVINSDELKKASLTNLWDAIQILEPSLKDESQDIYGDMPGYLPSSVSIRGKKIWSTNIDNPYLPLFIIDGARVPLRQAMNLDINDIDKIIIYKDAASLSRYGIYGANGVIEFITQKPQTGKIKINYLFDAIIQNADLNSHKVIDEYAQKEVHTDWLQQPIQTAFQHRHKINIEGGDEYVKYKFSTRFSPSGNGVMKKSKNDILGLNSYIEYNFKALHISNDIVFNQIKGHASNYGTYDYYRQLNPEWKATDETGIPYTVLNENETTQCINPVYEATLGSFDKTKSNEIYDNLNLRLSLKKGFTIDGSFAFVRETNQHDIFISPSSGLYHNVESGSNIGRYDILRENSLSFEASLALQYQKHIKKSNIGVSAGVRTFSGKYYDEAYAGIGIPTDRMAYVSFTKSYDTLNMATAHREYDRTLQSILSGHYTYDNRYGLRASINYNRSSLLSTEERNAWFYNTSIYWNIHNEAFMKNSGISRFILNASIGTTGGIGFSDDDYNVTYKSDIGNEYIYNYYLIGSSIQSMPNRNIKWHTINNRNLSLLFDYKKISLAFNYYNNLTKNIIILDLLPLSTGYENSISNGGEIRNEGIEFYLHTKIIENLKGWSLSAFISGMHNHNKIEKVPDYFASKYNSTVRNNYLQYAKQYHRLSELHENRPLNTIYKYSESHIDKDGQDILDGTPSYVGSTDDKFRGNLGLTLQYKQWWINTIVNCSLGGYTYDWFNLLPIGDNFYSKNNCFSLSSLQLGYSFTPEICSKMHMRALTLALSGNNLVRTSSAKTAKGILYPYARTMAFSLRITF</sequence>
<keyword evidence="5 7" id="KW-0472">Membrane</keyword>
<keyword evidence="6 7" id="KW-0998">Cell outer membrane</keyword>
<dbReference type="SUPFAM" id="SSF56935">
    <property type="entry name" value="Porins"/>
    <property type="match status" value="1"/>
</dbReference>
<evidence type="ECO:0000256" key="1">
    <source>
        <dbReference type="ARBA" id="ARBA00004571"/>
    </source>
</evidence>
<name>A0A7G1I128_9BACT</name>
<dbReference type="Proteomes" id="UP000594042">
    <property type="component" value="Chromosome"/>
</dbReference>
<accession>A0A7G1I128</accession>
<dbReference type="RefSeq" id="WP_200755053.1">
    <property type="nucleotide sequence ID" value="NZ_AP023322.1"/>
</dbReference>
<evidence type="ECO:0000313" key="9">
    <source>
        <dbReference type="EMBL" id="BCI64434.1"/>
    </source>
</evidence>
<dbReference type="InterPro" id="IPR012910">
    <property type="entry name" value="Plug_dom"/>
</dbReference>
<dbReference type="InterPro" id="IPR037066">
    <property type="entry name" value="Plug_dom_sf"/>
</dbReference>
<evidence type="ECO:0000256" key="6">
    <source>
        <dbReference type="ARBA" id="ARBA00023237"/>
    </source>
</evidence>
<evidence type="ECO:0000256" key="2">
    <source>
        <dbReference type="ARBA" id="ARBA00022448"/>
    </source>
</evidence>
<dbReference type="Gene3D" id="2.40.170.20">
    <property type="entry name" value="TonB-dependent receptor, beta-barrel domain"/>
    <property type="match status" value="1"/>
</dbReference>
<reference evidence="10" key="1">
    <citation type="submission" date="2020-07" db="EMBL/GenBank/DDBJ databases">
        <title>Complete genome sequencing of Coprobacter sp. strain 2CBH44.</title>
        <authorList>
            <person name="Sakamoto M."/>
            <person name="Murakami T."/>
            <person name="Mori H."/>
        </authorList>
    </citation>
    <scope>NUCLEOTIDE SEQUENCE [LARGE SCALE GENOMIC DNA]</scope>
    <source>
        <strain evidence="10">2CBH44</strain>
    </source>
</reference>
<keyword evidence="10" id="KW-1185">Reference proteome</keyword>
<dbReference type="InterPro" id="IPR039426">
    <property type="entry name" value="TonB-dep_rcpt-like"/>
</dbReference>
<comment type="subcellular location">
    <subcellularLocation>
        <location evidence="1 7">Cell outer membrane</location>
        <topology evidence="1 7">Multi-pass membrane protein</topology>
    </subcellularLocation>
</comment>
<proteinExistence type="inferred from homology"/>
<dbReference type="PROSITE" id="PS52016">
    <property type="entry name" value="TONB_DEPENDENT_REC_3"/>
    <property type="match status" value="1"/>
</dbReference>
<dbReference type="GO" id="GO:0009279">
    <property type="term" value="C:cell outer membrane"/>
    <property type="evidence" value="ECO:0007669"/>
    <property type="project" value="UniProtKB-SubCell"/>
</dbReference>